<proteinExistence type="predicted"/>
<dbReference type="Proteomes" id="UP001152484">
    <property type="component" value="Unassembled WGS sequence"/>
</dbReference>
<organism evidence="1 2">
    <name type="scientific">Cuscuta europaea</name>
    <name type="common">European dodder</name>
    <dbReference type="NCBI Taxonomy" id="41803"/>
    <lineage>
        <taxon>Eukaryota</taxon>
        <taxon>Viridiplantae</taxon>
        <taxon>Streptophyta</taxon>
        <taxon>Embryophyta</taxon>
        <taxon>Tracheophyta</taxon>
        <taxon>Spermatophyta</taxon>
        <taxon>Magnoliopsida</taxon>
        <taxon>eudicotyledons</taxon>
        <taxon>Gunneridae</taxon>
        <taxon>Pentapetalae</taxon>
        <taxon>asterids</taxon>
        <taxon>lamiids</taxon>
        <taxon>Solanales</taxon>
        <taxon>Convolvulaceae</taxon>
        <taxon>Cuscuteae</taxon>
        <taxon>Cuscuta</taxon>
        <taxon>Cuscuta subgen. Cuscuta</taxon>
    </lineage>
</organism>
<dbReference type="AlphaFoldDB" id="A0A9P1E513"/>
<evidence type="ECO:0000313" key="1">
    <source>
        <dbReference type="EMBL" id="CAH9079050.1"/>
    </source>
</evidence>
<protein>
    <submittedName>
        <fullName evidence="1">Uncharacterized protein</fullName>
    </submittedName>
</protein>
<accession>A0A9P1E513</accession>
<dbReference type="EMBL" id="CAMAPE010000010">
    <property type="protein sequence ID" value="CAH9079050.1"/>
    <property type="molecule type" value="Genomic_DNA"/>
</dbReference>
<gene>
    <name evidence="1" type="ORF">CEURO_LOCUS7034</name>
</gene>
<evidence type="ECO:0000313" key="2">
    <source>
        <dbReference type="Proteomes" id="UP001152484"/>
    </source>
</evidence>
<keyword evidence="2" id="KW-1185">Reference proteome</keyword>
<dbReference type="OrthoDB" id="10464676at2759"/>
<reference evidence="1" key="1">
    <citation type="submission" date="2022-07" db="EMBL/GenBank/DDBJ databases">
        <authorList>
            <person name="Macas J."/>
            <person name="Novak P."/>
            <person name="Neumann P."/>
        </authorList>
    </citation>
    <scope>NUCLEOTIDE SEQUENCE</scope>
</reference>
<sequence length="109" mass="11726">MVGGSNYDWSKSISGGHYGRSKSLGGGHYGRSKSLGGGGARLLAVPVVTVAVEELFPIFDFFSLLKFIYGLLVIHGGKWIGVERINGLVLGCATVCCITDKSYFWTFET</sequence>
<comment type="caution">
    <text evidence="1">The sequence shown here is derived from an EMBL/GenBank/DDBJ whole genome shotgun (WGS) entry which is preliminary data.</text>
</comment>
<name>A0A9P1E513_CUSEU</name>